<feature type="transmembrane region" description="Helical" evidence="6">
    <location>
        <begin position="107"/>
        <end position="131"/>
    </location>
</feature>
<evidence type="ECO:0000256" key="1">
    <source>
        <dbReference type="ARBA" id="ARBA00004167"/>
    </source>
</evidence>
<dbReference type="Proteomes" id="UP001155144">
    <property type="component" value="Unassembled WGS sequence"/>
</dbReference>
<evidence type="ECO:0000256" key="2">
    <source>
        <dbReference type="ARBA" id="ARBA00022692"/>
    </source>
</evidence>
<keyword evidence="2 6" id="KW-0812">Transmembrane</keyword>
<dbReference type="InterPro" id="IPR037682">
    <property type="entry name" value="TonB_C"/>
</dbReference>
<evidence type="ECO:0000259" key="7">
    <source>
        <dbReference type="PROSITE" id="PS52015"/>
    </source>
</evidence>
<protein>
    <submittedName>
        <fullName evidence="8">TonB family protein</fullName>
    </submittedName>
</protein>
<feature type="transmembrane region" description="Helical" evidence="6">
    <location>
        <begin position="52"/>
        <end position="73"/>
    </location>
</feature>
<reference evidence="8" key="1">
    <citation type="submission" date="2022-08" db="EMBL/GenBank/DDBJ databases">
        <title>Genomic Encyclopedia of Type Strains, Phase V (KMG-V): Genome sequencing to study the core and pangenomes of soil and plant-associated prokaryotes.</title>
        <authorList>
            <person name="Whitman W."/>
        </authorList>
    </citation>
    <scope>NUCLEOTIDE SEQUENCE</scope>
    <source>
        <strain evidence="8">SP3026</strain>
    </source>
</reference>
<name>A0A9X2UQG0_9BACT</name>
<keyword evidence="4 6" id="KW-0472">Membrane</keyword>
<organism evidence="8 9">
    <name type="scientific">Salinibacter ruber</name>
    <dbReference type="NCBI Taxonomy" id="146919"/>
    <lineage>
        <taxon>Bacteria</taxon>
        <taxon>Pseudomonadati</taxon>
        <taxon>Rhodothermota</taxon>
        <taxon>Rhodothermia</taxon>
        <taxon>Rhodothermales</taxon>
        <taxon>Salinibacteraceae</taxon>
        <taxon>Salinibacter</taxon>
    </lineage>
</organism>
<feature type="transmembrane region" description="Helical" evidence="6">
    <location>
        <begin position="20"/>
        <end position="40"/>
    </location>
</feature>
<dbReference type="PANTHER" id="PTHR34978:SF3">
    <property type="entry name" value="SLR0241 PROTEIN"/>
    <property type="match status" value="1"/>
</dbReference>
<evidence type="ECO:0000256" key="3">
    <source>
        <dbReference type="ARBA" id="ARBA00022989"/>
    </source>
</evidence>
<feature type="region of interest" description="Disordered" evidence="5">
    <location>
        <begin position="336"/>
        <end position="359"/>
    </location>
</feature>
<dbReference type="SUPFAM" id="SSF74653">
    <property type="entry name" value="TolA/TonB C-terminal domain"/>
    <property type="match status" value="1"/>
</dbReference>
<keyword evidence="3 6" id="KW-1133">Transmembrane helix</keyword>
<feature type="compositionally biased region" description="Low complexity" evidence="5">
    <location>
        <begin position="340"/>
        <end position="355"/>
    </location>
</feature>
<evidence type="ECO:0000313" key="9">
    <source>
        <dbReference type="Proteomes" id="UP001155144"/>
    </source>
</evidence>
<proteinExistence type="predicted"/>
<dbReference type="GO" id="GO:0016020">
    <property type="term" value="C:membrane"/>
    <property type="evidence" value="ECO:0007669"/>
    <property type="project" value="UniProtKB-SubCell"/>
</dbReference>
<feature type="compositionally biased region" description="Acidic residues" evidence="5">
    <location>
        <begin position="460"/>
        <end position="470"/>
    </location>
</feature>
<dbReference type="PROSITE" id="PS52015">
    <property type="entry name" value="TONB_CTD"/>
    <property type="match status" value="1"/>
</dbReference>
<feature type="domain" description="TonB C-terminal" evidence="7">
    <location>
        <begin position="369"/>
        <end position="464"/>
    </location>
</feature>
<dbReference type="Pfam" id="PF03544">
    <property type="entry name" value="TonB_C"/>
    <property type="match status" value="1"/>
</dbReference>
<evidence type="ECO:0000313" key="8">
    <source>
        <dbReference type="EMBL" id="MCS4120788.1"/>
    </source>
</evidence>
<dbReference type="EMBL" id="JANUBL010000002">
    <property type="protein sequence ID" value="MCS4120788.1"/>
    <property type="molecule type" value="Genomic_DNA"/>
</dbReference>
<dbReference type="NCBIfam" id="TIGR01352">
    <property type="entry name" value="tonB_Cterm"/>
    <property type="match status" value="1"/>
</dbReference>
<comment type="subcellular location">
    <subcellularLocation>
        <location evidence="1">Membrane</location>
        <topology evidence="1">Single-pass membrane protein</topology>
    </subcellularLocation>
</comment>
<evidence type="ECO:0000256" key="6">
    <source>
        <dbReference type="SAM" id="Phobius"/>
    </source>
</evidence>
<dbReference type="InterPro" id="IPR008756">
    <property type="entry name" value="Peptidase_M56"/>
</dbReference>
<evidence type="ECO:0000256" key="4">
    <source>
        <dbReference type="ARBA" id="ARBA00023136"/>
    </source>
</evidence>
<dbReference type="GO" id="GO:0055085">
    <property type="term" value="P:transmembrane transport"/>
    <property type="evidence" value="ECO:0007669"/>
    <property type="project" value="InterPro"/>
</dbReference>
<dbReference type="CDD" id="cd07341">
    <property type="entry name" value="M56_BlaR1_MecR1_like"/>
    <property type="match status" value="1"/>
</dbReference>
<sequence>MMQMILDGLSALGTATIDPLWRPVLAWTALALPLWALLRWTDRLHPNAEYRLSQLLLAALPVGIAAVGVIEMLPDASESALRPARSVVALPAIETGPVSVPAGSWTWMHAVGLLTVGALGIGLFRLGRLGLDVLVSSRVRRRLDTAVTPSLEAEVDRLQERLGVRRSVQLCISPDATVPMTLGGRRPTVLVPERLAAAPDKLRMTLRHELVHVRRWDDCAQLLERFVAALFAAHPLVGRLRRQIGEARERACDAAVLDDGETPAGEYARLLTAFADRASSPRRSALSLSESPSSLIDRLSAMRSSIPSFLTSRAALGTALVAVGLTLTLGVVACSDSVGPSSSPEEATESSPSTAADDDEVYMVVDDPPELEGGMKALQQSVEYPEVAREAGLEGRVIVQFVVDEEGTVTNLRVTQGVDKVLDEAAIEAVEEQTFTPGRQDGEPRKVQMSLPVTFRLDDGSDGEANESGDDATTSSAASEANSGGRLFEKAGIQRVRVLMNEEGRLLIGDEPVEMSSLTDAVRQRITADAARAALIYADGAPGDRIDAAEASLRALDLQMVYIKPAA</sequence>
<feature type="region of interest" description="Disordered" evidence="5">
    <location>
        <begin position="456"/>
        <end position="483"/>
    </location>
</feature>
<gene>
    <name evidence="8" type="ORF">GGP45_001130</name>
</gene>
<dbReference type="InterPro" id="IPR052173">
    <property type="entry name" value="Beta-lactam_resp_regulator"/>
</dbReference>
<dbReference type="AlphaFoldDB" id="A0A9X2UQG0"/>
<accession>A0A9X2UQG0</accession>
<dbReference type="Gene3D" id="3.30.1150.10">
    <property type="match status" value="1"/>
</dbReference>
<evidence type="ECO:0000256" key="5">
    <source>
        <dbReference type="SAM" id="MobiDB-lite"/>
    </source>
</evidence>
<dbReference type="Pfam" id="PF05569">
    <property type="entry name" value="Peptidase_M56"/>
    <property type="match status" value="1"/>
</dbReference>
<feature type="transmembrane region" description="Helical" evidence="6">
    <location>
        <begin position="314"/>
        <end position="333"/>
    </location>
</feature>
<comment type="caution">
    <text evidence="8">The sequence shown here is derived from an EMBL/GenBank/DDBJ whole genome shotgun (WGS) entry which is preliminary data.</text>
</comment>
<dbReference type="RefSeq" id="WP_118828836.1">
    <property type="nucleotide sequence ID" value="NZ_CBCSAO010000005.1"/>
</dbReference>
<dbReference type="InterPro" id="IPR006260">
    <property type="entry name" value="TonB/TolA_C"/>
</dbReference>
<dbReference type="PANTHER" id="PTHR34978">
    <property type="entry name" value="POSSIBLE SENSOR-TRANSDUCER PROTEIN BLAR"/>
    <property type="match status" value="1"/>
</dbReference>
<feature type="compositionally biased region" description="Low complexity" evidence="5">
    <location>
        <begin position="471"/>
        <end position="483"/>
    </location>
</feature>